<accession>H2YXD9</accession>
<dbReference type="PANTHER" id="PTHR46850:SF1">
    <property type="entry name" value="CHROMODOMAIN-HELICASE-DNA-BINDING PROTEIN 9"/>
    <property type="match status" value="1"/>
</dbReference>
<organism evidence="2 3">
    <name type="scientific">Ciona savignyi</name>
    <name type="common">Pacific transparent sea squirt</name>
    <dbReference type="NCBI Taxonomy" id="51511"/>
    <lineage>
        <taxon>Eukaryota</taxon>
        <taxon>Metazoa</taxon>
        <taxon>Chordata</taxon>
        <taxon>Tunicata</taxon>
        <taxon>Ascidiacea</taxon>
        <taxon>Phlebobranchia</taxon>
        <taxon>Cionidae</taxon>
        <taxon>Ciona</taxon>
    </lineage>
</organism>
<name>H2YXD9_CIOSA</name>
<protein>
    <submittedName>
        <fullName evidence="2">Uncharacterized protein</fullName>
    </submittedName>
</protein>
<dbReference type="Ensembl" id="ENSCSAVT00000010122.1">
    <property type="protein sequence ID" value="ENSCSAVP00000010000.1"/>
    <property type="gene ID" value="ENSCSAVG00000005895.1"/>
</dbReference>
<keyword evidence="3" id="KW-1185">Reference proteome</keyword>
<dbReference type="Gene3D" id="1.10.10.60">
    <property type="entry name" value="Homeodomain-like"/>
    <property type="match status" value="1"/>
</dbReference>
<dbReference type="GeneTree" id="ENSGT00940000153649"/>
<dbReference type="InParanoid" id="H2YXD9"/>
<dbReference type="STRING" id="51511.ENSCSAVP00000010000"/>
<reference evidence="3" key="1">
    <citation type="submission" date="2003-08" db="EMBL/GenBank/DDBJ databases">
        <authorList>
            <person name="Birren B."/>
            <person name="Nusbaum C."/>
            <person name="Abebe A."/>
            <person name="Abouelleil A."/>
            <person name="Adekoya E."/>
            <person name="Ait-zahra M."/>
            <person name="Allen N."/>
            <person name="Allen T."/>
            <person name="An P."/>
            <person name="Anderson M."/>
            <person name="Anderson S."/>
            <person name="Arachchi H."/>
            <person name="Armbruster J."/>
            <person name="Bachantsang P."/>
            <person name="Baldwin J."/>
            <person name="Barry A."/>
            <person name="Bayul T."/>
            <person name="Blitshsteyn B."/>
            <person name="Bloom T."/>
            <person name="Blye J."/>
            <person name="Boguslavskiy L."/>
            <person name="Borowsky M."/>
            <person name="Boukhgalter B."/>
            <person name="Brunache A."/>
            <person name="Butler J."/>
            <person name="Calixte N."/>
            <person name="Calvo S."/>
            <person name="Camarata J."/>
            <person name="Campo K."/>
            <person name="Chang J."/>
            <person name="Cheshatsang Y."/>
            <person name="Citroen M."/>
            <person name="Collymore A."/>
            <person name="Considine T."/>
            <person name="Cook A."/>
            <person name="Cooke P."/>
            <person name="Corum B."/>
            <person name="Cuomo C."/>
            <person name="David R."/>
            <person name="Dawoe T."/>
            <person name="Degray S."/>
            <person name="Dodge S."/>
            <person name="Dooley K."/>
            <person name="Dorje P."/>
            <person name="Dorjee K."/>
            <person name="Dorris L."/>
            <person name="Duffey N."/>
            <person name="Dupes A."/>
            <person name="Elkins T."/>
            <person name="Engels R."/>
            <person name="Erickson J."/>
            <person name="Farina A."/>
            <person name="Faro S."/>
            <person name="Ferreira P."/>
            <person name="Fischer H."/>
            <person name="Fitzgerald M."/>
            <person name="Foley K."/>
            <person name="Gage D."/>
            <person name="Galagan J."/>
            <person name="Gearin G."/>
            <person name="Gnerre S."/>
            <person name="Gnirke A."/>
            <person name="Goyette A."/>
            <person name="Graham J."/>
            <person name="Grandbois E."/>
            <person name="Gyaltsen K."/>
            <person name="Hafez N."/>
            <person name="Hagopian D."/>
            <person name="Hagos B."/>
            <person name="Hall J."/>
            <person name="Hatcher B."/>
            <person name="Heller A."/>
            <person name="Higgins H."/>
            <person name="Honan T."/>
            <person name="Horn A."/>
            <person name="Houde N."/>
            <person name="Hughes L."/>
            <person name="Hulme W."/>
            <person name="Husby E."/>
            <person name="Iliev I."/>
            <person name="Jaffe D."/>
            <person name="Jones C."/>
            <person name="Kamal M."/>
            <person name="Kamat A."/>
            <person name="Kamvysselis M."/>
            <person name="Karlsson E."/>
            <person name="Kells C."/>
            <person name="Kieu A."/>
            <person name="Kisner P."/>
            <person name="Kodira C."/>
            <person name="Kulbokas E."/>
            <person name="Labutti K."/>
            <person name="Lama D."/>
            <person name="Landers T."/>
            <person name="Leger J."/>
            <person name="Levine S."/>
            <person name="Lewis D."/>
            <person name="Lewis T."/>
            <person name="Lindblad-toh K."/>
            <person name="Liu X."/>
            <person name="Lokyitsang T."/>
            <person name="Lokyitsang Y."/>
            <person name="Lucien O."/>
            <person name="Lui A."/>
            <person name="Ma L.J."/>
            <person name="Mabbitt R."/>
            <person name="Macdonald J."/>
            <person name="Maclean C."/>
            <person name="Major J."/>
            <person name="Manning J."/>
            <person name="Marabella R."/>
            <person name="Maru K."/>
            <person name="Matthews C."/>
            <person name="Mauceli E."/>
            <person name="Mccarthy M."/>
            <person name="Mcdonough S."/>
            <person name="Mcghee T."/>
            <person name="Meldrim J."/>
            <person name="Meneus L."/>
            <person name="Mesirov J."/>
            <person name="Mihalev A."/>
            <person name="Mihova T."/>
            <person name="Mikkelsen T."/>
            <person name="Mlenga V."/>
            <person name="Moru K."/>
            <person name="Mozes J."/>
            <person name="Mulrain L."/>
            <person name="Munson G."/>
            <person name="Naylor J."/>
            <person name="Newes C."/>
            <person name="Nguyen C."/>
            <person name="Nguyen N."/>
            <person name="Nguyen T."/>
            <person name="Nicol R."/>
            <person name="Nielsen C."/>
            <person name="Nizzari M."/>
            <person name="Norbu C."/>
            <person name="Norbu N."/>
            <person name="O'donnell P."/>
            <person name="Okoawo O."/>
            <person name="O'leary S."/>
            <person name="Omotosho B."/>
            <person name="O'neill K."/>
            <person name="Osman S."/>
            <person name="Parker S."/>
            <person name="Perrin D."/>
            <person name="Phunkhang P."/>
            <person name="Piqani B."/>
            <person name="Purcell S."/>
            <person name="Rachupka T."/>
            <person name="Ramasamy U."/>
            <person name="Rameau R."/>
            <person name="Ray V."/>
            <person name="Raymond C."/>
            <person name="Retta R."/>
            <person name="Richardson S."/>
            <person name="Rise C."/>
            <person name="Rodriguez J."/>
            <person name="Rogers J."/>
            <person name="Rogov P."/>
            <person name="Rutman M."/>
            <person name="Schupbach R."/>
            <person name="Seaman C."/>
            <person name="Settipalli S."/>
            <person name="Sharpe T."/>
            <person name="Sheridan J."/>
            <person name="Sherpa N."/>
            <person name="Shi J."/>
            <person name="Smirnov S."/>
            <person name="Smith C."/>
            <person name="Sougnez C."/>
            <person name="Spencer B."/>
            <person name="Stalker J."/>
            <person name="Stange-thomann N."/>
            <person name="Stavropoulos S."/>
            <person name="Stetson K."/>
            <person name="Stone C."/>
            <person name="Stone S."/>
            <person name="Stubbs M."/>
            <person name="Talamas J."/>
            <person name="Tchuinga P."/>
            <person name="Tenzing P."/>
            <person name="Tesfaye S."/>
            <person name="Theodore J."/>
            <person name="Thoulutsang Y."/>
            <person name="Topham K."/>
            <person name="Towey S."/>
            <person name="Tsamla T."/>
            <person name="Tsomo N."/>
            <person name="Vallee D."/>
            <person name="Vassiliev H."/>
            <person name="Venkataraman V."/>
            <person name="Vinson J."/>
            <person name="Vo A."/>
            <person name="Wade C."/>
            <person name="Wang S."/>
            <person name="Wangchuk T."/>
            <person name="Wangdi T."/>
            <person name="Whittaker C."/>
            <person name="Wilkinson J."/>
            <person name="Wu Y."/>
            <person name="Wyman D."/>
            <person name="Yadav S."/>
            <person name="Yang S."/>
            <person name="Yang X."/>
            <person name="Yeager S."/>
            <person name="Yee E."/>
            <person name="Young G."/>
            <person name="Zainoun J."/>
            <person name="Zembeck L."/>
            <person name="Zimmer A."/>
            <person name="Zody M."/>
            <person name="Lander E."/>
        </authorList>
    </citation>
    <scope>NUCLEOTIDE SEQUENCE [LARGE SCALE GENOMIC DNA]</scope>
</reference>
<dbReference type="InterPro" id="IPR051493">
    <property type="entry name" value="CHD"/>
</dbReference>
<feature type="region of interest" description="Disordered" evidence="1">
    <location>
        <begin position="155"/>
        <end position="207"/>
    </location>
</feature>
<dbReference type="eggNOG" id="KOG0384">
    <property type="taxonomic scope" value="Eukaryota"/>
</dbReference>
<dbReference type="PANTHER" id="PTHR46850">
    <property type="entry name" value="CHROMODOMAIN-HELICASE-DNA-BINDING PROTEIN 9"/>
    <property type="match status" value="1"/>
</dbReference>
<evidence type="ECO:0000313" key="3">
    <source>
        <dbReference type="Proteomes" id="UP000007875"/>
    </source>
</evidence>
<dbReference type="AlphaFoldDB" id="H2YXD9"/>
<reference evidence="2" key="3">
    <citation type="submission" date="2025-09" db="UniProtKB">
        <authorList>
            <consortium name="Ensembl"/>
        </authorList>
    </citation>
    <scope>IDENTIFICATION</scope>
</reference>
<evidence type="ECO:0000256" key="1">
    <source>
        <dbReference type="SAM" id="MobiDB-lite"/>
    </source>
</evidence>
<dbReference type="Proteomes" id="UP000007875">
    <property type="component" value="Unassembled WGS sequence"/>
</dbReference>
<dbReference type="HOGENOM" id="CLU_1328983_0_0_1"/>
<reference evidence="2" key="2">
    <citation type="submission" date="2025-08" db="UniProtKB">
        <authorList>
            <consortium name="Ensembl"/>
        </authorList>
    </citation>
    <scope>IDENTIFICATION</scope>
</reference>
<proteinExistence type="predicted"/>
<evidence type="ECO:0000313" key="2">
    <source>
        <dbReference type="Ensembl" id="ENSCSAVP00000010000.1"/>
    </source>
</evidence>
<sequence length="207" mass="23934">MCEQVCRWKEEPGTSDGTNIGLTEEIPNIDVDPITEERASRTLYRIRLLDKIRTEILPHPKLKERLAMCQRSPELPIWWRSGVHDHELLVAMDRHGVTRTEIHTLNDASLSFLNAMREYESNPTAFKQQILAEEKAELENLMKIMKKEEEEKAALLEAEAKSMEESKAADDVMKEKDQNSEDKEQKSDDPDKKDDDVIQKTEASEQK</sequence>